<accession>A0A1I6RH66</accession>
<dbReference type="Proteomes" id="UP000198660">
    <property type="component" value="Unassembled WGS sequence"/>
</dbReference>
<dbReference type="EMBL" id="FPAA01000005">
    <property type="protein sequence ID" value="SFS64073.1"/>
    <property type="molecule type" value="Genomic_DNA"/>
</dbReference>
<evidence type="ECO:0000313" key="1">
    <source>
        <dbReference type="EMBL" id="SFS64073.1"/>
    </source>
</evidence>
<sequence length="93" mass="11042">MDVKIEELIVRSFVTKRFQDRFLFELSSKRKRVNALNRLCHNYTQLFRDREMVEIPKKDDLQQYIHHSLTVYGAGSSCYVISFNSELDGRNVP</sequence>
<organism evidence="1 2">
    <name type="scientific">Marininema halotolerans</name>
    <dbReference type="NCBI Taxonomy" id="1155944"/>
    <lineage>
        <taxon>Bacteria</taxon>
        <taxon>Bacillati</taxon>
        <taxon>Bacillota</taxon>
        <taxon>Bacilli</taxon>
        <taxon>Bacillales</taxon>
        <taxon>Thermoactinomycetaceae</taxon>
        <taxon>Marininema</taxon>
    </lineage>
</organism>
<keyword evidence="2" id="KW-1185">Reference proteome</keyword>
<evidence type="ECO:0000313" key="2">
    <source>
        <dbReference type="Proteomes" id="UP000198660"/>
    </source>
</evidence>
<reference evidence="2" key="1">
    <citation type="submission" date="2016-10" db="EMBL/GenBank/DDBJ databases">
        <authorList>
            <person name="Varghese N."/>
            <person name="Submissions S."/>
        </authorList>
    </citation>
    <scope>NUCLEOTIDE SEQUENCE [LARGE SCALE GENOMIC DNA]</scope>
    <source>
        <strain evidence="2">DSM 45789</strain>
    </source>
</reference>
<name>A0A1I6RH66_9BACL</name>
<dbReference type="RefSeq" id="WP_176391953.1">
    <property type="nucleotide sequence ID" value="NZ_FPAA01000005.1"/>
</dbReference>
<proteinExistence type="predicted"/>
<dbReference type="AlphaFoldDB" id="A0A1I6RH66"/>
<gene>
    <name evidence="1" type="ORF">SAMN05444972_10591</name>
</gene>
<protein>
    <submittedName>
        <fullName evidence="1">Uncharacterized protein</fullName>
    </submittedName>
</protein>